<dbReference type="InterPro" id="IPR038717">
    <property type="entry name" value="Tc1-like_DDE_dom"/>
</dbReference>
<proteinExistence type="predicted"/>
<dbReference type="InParanoid" id="A0A5Q0BML6"/>
<dbReference type="KEGG" id="mmob:F6R98_13250"/>
<protein>
    <recommendedName>
        <fullName evidence="1">Tc1-like transposase DDE domain-containing protein</fullName>
    </recommendedName>
</protein>
<evidence type="ECO:0000313" key="2">
    <source>
        <dbReference type="EMBL" id="QFY43464.1"/>
    </source>
</evidence>
<keyword evidence="3" id="KW-1185">Reference proteome</keyword>
<dbReference type="EMBL" id="CP044205">
    <property type="protein sequence ID" value="QFY43464.1"/>
    <property type="molecule type" value="Genomic_DNA"/>
</dbReference>
<name>A0A5Q0BML6_9GAMM</name>
<evidence type="ECO:0000259" key="1">
    <source>
        <dbReference type="Pfam" id="PF13358"/>
    </source>
</evidence>
<dbReference type="Pfam" id="PF13358">
    <property type="entry name" value="DDE_3"/>
    <property type="match status" value="1"/>
</dbReference>
<sequence length="102" mass="11688">MFCKARRNDAGCYGELAKRLKTRPNTIIKWRDRFVSKQLEELEDQARPGAPRQLHFHFTPTSASWLNQVEIWFGILSRKALRGGSISSIADLRNAIEAFVAK</sequence>
<dbReference type="Proteomes" id="UP000325755">
    <property type="component" value="Chromosome"/>
</dbReference>
<organism evidence="2 3">
    <name type="scientific">Candidatus Methylospira mobilis</name>
    <dbReference type="NCBI Taxonomy" id="1808979"/>
    <lineage>
        <taxon>Bacteria</taxon>
        <taxon>Pseudomonadati</taxon>
        <taxon>Pseudomonadota</taxon>
        <taxon>Gammaproteobacteria</taxon>
        <taxon>Methylococcales</taxon>
        <taxon>Methylococcaceae</taxon>
        <taxon>Candidatus Methylospira</taxon>
    </lineage>
</organism>
<accession>A0A5Q0BML6</accession>
<dbReference type="AlphaFoldDB" id="A0A5Q0BML6"/>
<evidence type="ECO:0000313" key="3">
    <source>
        <dbReference type="Proteomes" id="UP000325755"/>
    </source>
</evidence>
<feature type="domain" description="Tc1-like transposase DDE" evidence="1">
    <location>
        <begin position="51"/>
        <end position="93"/>
    </location>
</feature>
<reference evidence="2 3" key="1">
    <citation type="submission" date="2019-09" db="EMBL/GenBank/DDBJ databases">
        <title>Ecophysiology of the spiral-shaped methanotroph Methylospira mobilis as revealed by the complete genome sequence.</title>
        <authorList>
            <person name="Oshkin I.Y."/>
            <person name="Dedysh S.N."/>
            <person name="Miroshnikov K."/>
            <person name="Danilova O.V."/>
            <person name="Hakobyan A."/>
            <person name="Liesack W."/>
        </authorList>
    </citation>
    <scope>NUCLEOTIDE SEQUENCE [LARGE SCALE GENOMIC DNA]</scope>
    <source>
        <strain evidence="2 3">Shm1</strain>
    </source>
</reference>
<dbReference type="OrthoDB" id="165456at2"/>
<gene>
    <name evidence="2" type="ORF">F6R98_13250</name>
</gene>